<organism evidence="8 9">
    <name type="scientific">Helobdella robusta</name>
    <name type="common">Californian leech</name>
    <dbReference type="NCBI Taxonomy" id="6412"/>
    <lineage>
        <taxon>Eukaryota</taxon>
        <taxon>Metazoa</taxon>
        <taxon>Spiralia</taxon>
        <taxon>Lophotrochozoa</taxon>
        <taxon>Annelida</taxon>
        <taxon>Clitellata</taxon>
        <taxon>Hirudinea</taxon>
        <taxon>Rhynchobdellida</taxon>
        <taxon>Glossiphoniidae</taxon>
        <taxon>Helobdella</taxon>
    </lineage>
</organism>
<dbReference type="PANTHER" id="PTHR12086">
    <property type="entry name" value="EF-HAND DOMAIN C-TERMINAL CONTAINING PROTEIN"/>
    <property type="match status" value="1"/>
</dbReference>
<evidence type="ECO:0000259" key="6">
    <source>
        <dbReference type="PROSITE" id="PS51336"/>
    </source>
</evidence>
<dbReference type="RefSeq" id="XP_009019797.1">
    <property type="nucleotide sequence ID" value="XM_009021549.1"/>
</dbReference>
<dbReference type="GeneID" id="20213750"/>
<evidence type="ECO:0000256" key="1">
    <source>
        <dbReference type="ARBA" id="ARBA00004430"/>
    </source>
</evidence>
<dbReference type="GO" id="GO:0007052">
    <property type="term" value="P:mitotic spindle organization"/>
    <property type="evidence" value="ECO:0000318"/>
    <property type="project" value="GO_Central"/>
</dbReference>
<dbReference type="EMBL" id="KB096742">
    <property type="protein sequence ID" value="ESO02389.1"/>
    <property type="molecule type" value="Genomic_DNA"/>
</dbReference>
<evidence type="ECO:0000313" key="9">
    <source>
        <dbReference type="Proteomes" id="UP000015101"/>
    </source>
</evidence>
<dbReference type="GO" id="GO:0072686">
    <property type="term" value="C:mitotic spindle"/>
    <property type="evidence" value="ECO:0000318"/>
    <property type="project" value="GO_Central"/>
</dbReference>
<dbReference type="InterPro" id="IPR040193">
    <property type="entry name" value="EFHC1/EFHC2/EFHB"/>
</dbReference>
<evidence type="ECO:0000256" key="3">
    <source>
        <dbReference type="ARBA" id="ARBA00022737"/>
    </source>
</evidence>
<dbReference type="FunFam" id="2.30.29.170:FF:000001">
    <property type="entry name" value="EF-hand domain containing 1"/>
    <property type="match status" value="1"/>
</dbReference>
<evidence type="ECO:0000256" key="4">
    <source>
        <dbReference type="ARBA" id="ARBA00023212"/>
    </source>
</evidence>
<dbReference type="InParanoid" id="T1FY52"/>
<dbReference type="PROSITE" id="PS51336">
    <property type="entry name" value="DM10"/>
    <property type="match status" value="3"/>
</dbReference>
<reference evidence="7 9" key="2">
    <citation type="journal article" date="2013" name="Nature">
        <title>Insights into bilaterian evolution from three spiralian genomes.</title>
        <authorList>
            <person name="Simakov O."/>
            <person name="Marletaz F."/>
            <person name="Cho S.J."/>
            <person name="Edsinger-Gonzales E."/>
            <person name="Havlak P."/>
            <person name="Hellsten U."/>
            <person name="Kuo D.H."/>
            <person name="Larsson T."/>
            <person name="Lv J."/>
            <person name="Arendt D."/>
            <person name="Savage R."/>
            <person name="Osoegawa K."/>
            <person name="de Jong P."/>
            <person name="Grimwood J."/>
            <person name="Chapman J.A."/>
            <person name="Shapiro H."/>
            <person name="Aerts A."/>
            <person name="Otillar R.P."/>
            <person name="Terry A.Y."/>
            <person name="Boore J.L."/>
            <person name="Grigoriev I.V."/>
            <person name="Lindberg D.R."/>
            <person name="Seaver E.C."/>
            <person name="Weisblat D.A."/>
            <person name="Putnam N.H."/>
            <person name="Rokhsar D.S."/>
        </authorList>
    </citation>
    <scope>NUCLEOTIDE SEQUENCE</scope>
</reference>
<keyword evidence="9" id="KW-1185">Reference proteome</keyword>
<keyword evidence="4" id="KW-0206">Cytoskeleton</keyword>
<dbReference type="eggNOG" id="KOG0043">
    <property type="taxonomic scope" value="Eukaryota"/>
</dbReference>
<dbReference type="FunFam" id="2.30.29.170:FF:000002">
    <property type="entry name" value="EF-hand domain (C-terminal) containing 1"/>
    <property type="match status" value="1"/>
</dbReference>
<gene>
    <name evidence="8" type="primary">20213750</name>
    <name evidence="7" type="ORF">HELRODRAFT_65269</name>
</gene>
<reference evidence="9" key="1">
    <citation type="submission" date="2012-12" db="EMBL/GenBank/DDBJ databases">
        <authorList>
            <person name="Hellsten U."/>
            <person name="Grimwood J."/>
            <person name="Chapman J.A."/>
            <person name="Shapiro H."/>
            <person name="Aerts A."/>
            <person name="Otillar R.P."/>
            <person name="Terry A.Y."/>
            <person name="Boore J.L."/>
            <person name="Simakov O."/>
            <person name="Marletaz F."/>
            <person name="Cho S.-J."/>
            <person name="Edsinger-Gonzales E."/>
            <person name="Havlak P."/>
            <person name="Kuo D.-H."/>
            <person name="Larsson T."/>
            <person name="Lv J."/>
            <person name="Arendt D."/>
            <person name="Savage R."/>
            <person name="Osoegawa K."/>
            <person name="de Jong P."/>
            <person name="Lindberg D.R."/>
            <person name="Seaver E.C."/>
            <person name="Weisblat D.A."/>
            <person name="Putnam N.H."/>
            <person name="Grigoriev I.V."/>
            <person name="Rokhsar D.S."/>
        </authorList>
    </citation>
    <scope>NUCLEOTIDE SEQUENCE</scope>
</reference>
<evidence type="ECO:0000313" key="8">
    <source>
        <dbReference type="EnsemblMetazoa" id="HelroP65269"/>
    </source>
</evidence>
<keyword evidence="2" id="KW-0963">Cytoplasm</keyword>
<feature type="domain" description="DM10" evidence="6">
    <location>
        <begin position="89"/>
        <end position="194"/>
    </location>
</feature>
<dbReference type="OrthoDB" id="10255210at2759"/>
<comment type="subcellular location">
    <subcellularLocation>
        <location evidence="1">Cytoplasm</location>
        <location evidence="1">Cytoskeleton</location>
        <location evidence="1">Cilium axoneme</location>
    </subcellularLocation>
</comment>
<dbReference type="GO" id="GO:0005930">
    <property type="term" value="C:axoneme"/>
    <property type="evidence" value="ECO:0000318"/>
    <property type="project" value="GO_Central"/>
</dbReference>
<dbReference type="Proteomes" id="UP000015101">
    <property type="component" value="Unassembled WGS sequence"/>
</dbReference>
<dbReference type="STRING" id="6412.T1FY52"/>
<accession>T1FY52</accession>
<dbReference type="CTD" id="20213750"/>
<dbReference type="OMA" id="MLNIEQP"/>
<dbReference type="GO" id="GO:0000281">
    <property type="term" value="P:mitotic cytokinesis"/>
    <property type="evidence" value="ECO:0000318"/>
    <property type="project" value="GO_Central"/>
</dbReference>
<dbReference type="GO" id="GO:0043014">
    <property type="term" value="F:alpha-tubulin binding"/>
    <property type="evidence" value="ECO:0000318"/>
    <property type="project" value="GO_Central"/>
</dbReference>
<dbReference type="SMART" id="SM00676">
    <property type="entry name" value="DM10"/>
    <property type="match status" value="3"/>
</dbReference>
<dbReference type="FunFam" id="2.30.29.170:FF:000004">
    <property type="entry name" value="EF-hand domain containing 2"/>
    <property type="match status" value="1"/>
</dbReference>
<feature type="domain" description="DM10" evidence="6">
    <location>
        <begin position="240"/>
        <end position="360"/>
    </location>
</feature>
<evidence type="ECO:0000256" key="5">
    <source>
        <dbReference type="ARBA" id="ARBA00023273"/>
    </source>
</evidence>
<dbReference type="EMBL" id="AMQM01000866">
    <property type="status" value="NOT_ANNOTATED_CDS"/>
    <property type="molecule type" value="Genomic_DNA"/>
</dbReference>
<dbReference type="InterPro" id="IPR006602">
    <property type="entry name" value="DM10_dom"/>
</dbReference>
<evidence type="ECO:0000256" key="2">
    <source>
        <dbReference type="ARBA" id="ARBA00022490"/>
    </source>
</evidence>
<dbReference type="HOGENOM" id="CLU_018366_0_1_1"/>
<keyword evidence="3" id="KW-0677">Repeat</keyword>
<evidence type="ECO:0000313" key="7">
    <source>
        <dbReference type="EMBL" id="ESO02389.1"/>
    </source>
</evidence>
<dbReference type="Pfam" id="PF06565">
    <property type="entry name" value="DM10_dom"/>
    <property type="match status" value="3"/>
</dbReference>
<name>T1FY52_HELRO</name>
<keyword evidence="5" id="KW-0966">Cell projection</keyword>
<feature type="domain" description="DM10" evidence="6">
    <location>
        <begin position="416"/>
        <end position="520"/>
    </location>
</feature>
<dbReference type="GO" id="GO:0060285">
    <property type="term" value="P:cilium-dependent cell motility"/>
    <property type="evidence" value="ECO:0000318"/>
    <property type="project" value="GO_Central"/>
</dbReference>
<dbReference type="KEGG" id="hro:HELRODRAFT_65269"/>
<dbReference type="Gene3D" id="2.30.29.170">
    <property type="match status" value="3"/>
</dbReference>
<protein>
    <recommendedName>
        <fullName evidence="6">DM10 domain-containing protein</fullName>
    </recommendedName>
</protein>
<dbReference type="PANTHER" id="PTHR12086:SF9">
    <property type="entry name" value="EF-HAND DOMAIN-CONTAINING PROTEIN 1"/>
    <property type="match status" value="1"/>
</dbReference>
<dbReference type="AlphaFoldDB" id="T1FY52"/>
<reference evidence="8" key="3">
    <citation type="submission" date="2015-06" db="UniProtKB">
        <authorList>
            <consortium name="EnsemblMetazoa"/>
        </authorList>
    </citation>
    <scope>IDENTIFICATION</scope>
</reference>
<proteinExistence type="predicted"/>
<dbReference type="EnsemblMetazoa" id="HelroT65269">
    <property type="protein sequence ID" value="HelroP65269"/>
    <property type="gene ID" value="HelroG65269"/>
</dbReference>
<sequence length="527" mass="61743">MQNLPLLPGYNFNDPTKNRYHRCQTLGYRNGFAIPKQPRFKIGGETLLDYNVLNESELDLLMNYNPVLTYGQAKECPPSAFQPSFVELDKKVLGFKCWFKETIYECPTESYRVRFLNLYYYLEDDSISVEEEKSVNSGFPQGTFISRRQIPKNDAGGIWTWNDLNVGTNVNLFGKVMHIYDYNASTRDWLESQGIEVRCPECPPKDPYTEMRRCLEMRPADPDPCIAKECIKLCKFLKNDRKVLRFYGIWDDNDQFHKHLRTVVLQFYLSDDTMDVKEIHHQNDGRDLFPFIVSRHKIPKDRSDVHPDFNWGTLELSEMEVKEYFSPKDFGIGKTVQVYNRPILLYNCDDFTKAYYWKNFGITDFTPADISVRYPTLRTKDIPPWNLHGTLDDSMQNVYSIPNAPKKDYGKMLNYQGVVLRYLMTLHNPTPIESCRRFVLSYSLSGDLVNVYETEQPNSGFIGGTFLARSRIRKPSSSVDEPEFYGPNDFKIGSVIEIYSRKFRIIDADKYVLKFMTEYPDQFDRKW</sequence>